<gene>
    <name evidence="1" type="ORF">K443DRAFT_109446</name>
</gene>
<accession>A0A0C9WJP2</accession>
<organism evidence="1 2">
    <name type="scientific">Laccaria amethystina LaAM-08-1</name>
    <dbReference type="NCBI Taxonomy" id="1095629"/>
    <lineage>
        <taxon>Eukaryota</taxon>
        <taxon>Fungi</taxon>
        <taxon>Dikarya</taxon>
        <taxon>Basidiomycota</taxon>
        <taxon>Agaricomycotina</taxon>
        <taxon>Agaricomycetes</taxon>
        <taxon>Agaricomycetidae</taxon>
        <taxon>Agaricales</taxon>
        <taxon>Agaricineae</taxon>
        <taxon>Hydnangiaceae</taxon>
        <taxon>Laccaria</taxon>
    </lineage>
</organism>
<evidence type="ECO:0000313" key="1">
    <source>
        <dbReference type="EMBL" id="KIJ95039.1"/>
    </source>
</evidence>
<sequence length="56" mass="6280">MFHTKKGLYHSPTFYYHLGCVSLGIVPQNWVCLACETGSDHDDDVTLPYMGTCLIT</sequence>
<name>A0A0C9WJP2_9AGAR</name>
<proteinExistence type="predicted"/>
<dbReference type="EMBL" id="KN838769">
    <property type="protein sequence ID" value="KIJ95039.1"/>
    <property type="molecule type" value="Genomic_DNA"/>
</dbReference>
<reference evidence="1 2" key="1">
    <citation type="submission" date="2014-04" db="EMBL/GenBank/DDBJ databases">
        <authorList>
            <consortium name="DOE Joint Genome Institute"/>
            <person name="Kuo A."/>
            <person name="Kohler A."/>
            <person name="Nagy L.G."/>
            <person name="Floudas D."/>
            <person name="Copeland A."/>
            <person name="Barry K.W."/>
            <person name="Cichocki N."/>
            <person name="Veneault-Fourrey C."/>
            <person name="LaButti K."/>
            <person name="Lindquist E.A."/>
            <person name="Lipzen A."/>
            <person name="Lundell T."/>
            <person name="Morin E."/>
            <person name="Murat C."/>
            <person name="Sun H."/>
            <person name="Tunlid A."/>
            <person name="Henrissat B."/>
            <person name="Grigoriev I.V."/>
            <person name="Hibbett D.S."/>
            <person name="Martin F."/>
            <person name="Nordberg H.P."/>
            <person name="Cantor M.N."/>
            <person name="Hua S.X."/>
        </authorList>
    </citation>
    <scope>NUCLEOTIDE SEQUENCE [LARGE SCALE GENOMIC DNA]</scope>
    <source>
        <strain evidence="1 2">LaAM-08-1</strain>
    </source>
</reference>
<keyword evidence="2" id="KW-1185">Reference proteome</keyword>
<dbReference type="HOGENOM" id="CLU_3014510_0_0_1"/>
<dbReference type="Proteomes" id="UP000054477">
    <property type="component" value="Unassembled WGS sequence"/>
</dbReference>
<evidence type="ECO:0000313" key="2">
    <source>
        <dbReference type="Proteomes" id="UP000054477"/>
    </source>
</evidence>
<reference evidence="2" key="2">
    <citation type="submission" date="2015-01" db="EMBL/GenBank/DDBJ databases">
        <title>Evolutionary Origins and Diversification of the Mycorrhizal Mutualists.</title>
        <authorList>
            <consortium name="DOE Joint Genome Institute"/>
            <consortium name="Mycorrhizal Genomics Consortium"/>
            <person name="Kohler A."/>
            <person name="Kuo A."/>
            <person name="Nagy L.G."/>
            <person name="Floudas D."/>
            <person name="Copeland A."/>
            <person name="Barry K.W."/>
            <person name="Cichocki N."/>
            <person name="Veneault-Fourrey C."/>
            <person name="LaButti K."/>
            <person name="Lindquist E.A."/>
            <person name="Lipzen A."/>
            <person name="Lundell T."/>
            <person name="Morin E."/>
            <person name="Murat C."/>
            <person name="Riley R."/>
            <person name="Ohm R."/>
            <person name="Sun H."/>
            <person name="Tunlid A."/>
            <person name="Henrissat B."/>
            <person name="Grigoriev I.V."/>
            <person name="Hibbett D.S."/>
            <person name="Martin F."/>
        </authorList>
    </citation>
    <scope>NUCLEOTIDE SEQUENCE [LARGE SCALE GENOMIC DNA]</scope>
    <source>
        <strain evidence="2">LaAM-08-1</strain>
    </source>
</reference>
<protein>
    <submittedName>
        <fullName evidence="1">Uncharacterized protein</fullName>
    </submittedName>
</protein>
<dbReference type="AlphaFoldDB" id="A0A0C9WJP2"/>